<evidence type="ECO:0000256" key="6">
    <source>
        <dbReference type="SAM" id="Phobius"/>
    </source>
</evidence>
<dbReference type="Proteomes" id="UP000254937">
    <property type="component" value="Unassembled WGS sequence"/>
</dbReference>
<keyword evidence="4 6" id="KW-0472">Membrane</keyword>
<evidence type="ECO:0000256" key="3">
    <source>
        <dbReference type="ARBA" id="ARBA00022989"/>
    </source>
</evidence>
<feature type="transmembrane region" description="Helical" evidence="6">
    <location>
        <begin position="202"/>
        <end position="222"/>
    </location>
</feature>
<dbReference type="PANTHER" id="PTHR10989:SF16">
    <property type="entry name" value="AT02829P-RELATED"/>
    <property type="match status" value="1"/>
</dbReference>
<evidence type="ECO:0000313" key="8">
    <source>
        <dbReference type="Proteomes" id="UP000254937"/>
    </source>
</evidence>
<evidence type="ECO:0000256" key="5">
    <source>
        <dbReference type="SAM" id="MobiDB-lite"/>
    </source>
</evidence>
<dbReference type="AlphaFoldDB" id="A0A370PVA0"/>
<dbReference type="InterPro" id="IPR006838">
    <property type="entry name" value="ADTRP_AIG1"/>
</dbReference>
<dbReference type="GO" id="GO:0016020">
    <property type="term" value="C:membrane"/>
    <property type="evidence" value="ECO:0007669"/>
    <property type="project" value="InterPro"/>
</dbReference>
<keyword evidence="3 6" id="KW-1133">Transmembrane helix</keyword>
<dbReference type="EMBL" id="KZ851846">
    <property type="protein sequence ID" value="RDK46101.1"/>
    <property type="molecule type" value="Genomic_DNA"/>
</dbReference>
<feature type="region of interest" description="Disordered" evidence="5">
    <location>
        <begin position="1"/>
        <end position="20"/>
    </location>
</feature>
<protein>
    <recommendedName>
        <fullName evidence="9">Integral membrane protein</fullName>
    </recommendedName>
</protein>
<evidence type="ECO:0000256" key="2">
    <source>
        <dbReference type="ARBA" id="ARBA00022692"/>
    </source>
</evidence>
<feature type="transmembrane region" description="Helical" evidence="6">
    <location>
        <begin position="104"/>
        <end position="127"/>
    </location>
</feature>
<keyword evidence="2 6" id="KW-0812">Transmembrane</keyword>
<feature type="transmembrane region" description="Helical" evidence="6">
    <location>
        <begin position="246"/>
        <end position="267"/>
    </location>
</feature>
<accession>A0A370PVA0</accession>
<keyword evidence="8" id="KW-1185">Reference proteome</keyword>
<evidence type="ECO:0000313" key="7">
    <source>
        <dbReference type="EMBL" id="RDK46101.1"/>
    </source>
</evidence>
<dbReference type="GO" id="GO:0012505">
    <property type="term" value="C:endomembrane system"/>
    <property type="evidence" value="ECO:0007669"/>
    <property type="project" value="UniProtKB-SubCell"/>
</dbReference>
<feature type="transmembrane region" description="Helical" evidence="6">
    <location>
        <begin position="170"/>
        <end position="195"/>
    </location>
</feature>
<feature type="transmembrane region" description="Helical" evidence="6">
    <location>
        <begin position="139"/>
        <end position="158"/>
    </location>
</feature>
<gene>
    <name evidence="7" type="ORF">M752DRAFT_97092</name>
</gene>
<comment type="subcellular location">
    <subcellularLocation>
        <location evidence="1">Endomembrane system</location>
        <topology evidence="1">Multi-pass membrane protein</topology>
    </subcellularLocation>
</comment>
<sequence>MASSATIRALQRKHPLQRLSSPSRGFSALVHVSTYPCRSLVPWADVSFPHGSLLVLPASSSRSSSTLSSATARAPRCSARPLTNPFSSMHENPNRANEAYGWHFQYLTVIGLTLATLTFTAGLLADMTLSARLFLAKNLLSVCSAPMEVLISILYWGLRLIDKRLVVPDWVILPMHADVGFHAVPSIVLLIDLLLLSPPWTITVLPALALSSTIAFGYWFWIERCFQFNGWYPYPVFDAVGFEGRVGLFALSAVVMALSTGTLKWLYGRVNGYGTSAKAQSRPGAIKSNGSI</sequence>
<organism evidence="7 8">
    <name type="scientific">Aspergillus phoenicis ATCC 13157</name>
    <dbReference type="NCBI Taxonomy" id="1353007"/>
    <lineage>
        <taxon>Eukaryota</taxon>
        <taxon>Fungi</taxon>
        <taxon>Dikarya</taxon>
        <taxon>Ascomycota</taxon>
        <taxon>Pezizomycotina</taxon>
        <taxon>Eurotiomycetes</taxon>
        <taxon>Eurotiomycetidae</taxon>
        <taxon>Eurotiales</taxon>
        <taxon>Aspergillaceae</taxon>
        <taxon>Aspergillus</taxon>
    </lineage>
</organism>
<reference evidence="7 8" key="1">
    <citation type="submission" date="2018-07" db="EMBL/GenBank/DDBJ databases">
        <title>Section-level genome sequencing of Aspergillus section Nigri to investigate inter- and intra-species variation.</title>
        <authorList>
            <consortium name="DOE Joint Genome Institute"/>
            <person name="Vesth T.C."/>
            <person name="Nybo J.L."/>
            <person name="Theobald S."/>
            <person name="Frisvad J.C."/>
            <person name="Larsen T.O."/>
            <person name="Nielsen K.F."/>
            <person name="Hoof J.B."/>
            <person name="Brandl J."/>
            <person name="Salamov A."/>
            <person name="Riley R."/>
            <person name="Gladden J.M."/>
            <person name="Phatale P."/>
            <person name="Nielsen M.T."/>
            <person name="Lyhne E.K."/>
            <person name="Kogle M.E."/>
            <person name="Strasser K."/>
            <person name="McDonnell E."/>
            <person name="Barry K."/>
            <person name="Clum A."/>
            <person name="Chen C."/>
            <person name="Nolan M."/>
            <person name="Sandor L."/>
            <person name="Kuo A."/>
            <person name="Lipzen A."/>
            <person name="Hainaut M."/>
            <person name="Drula E."/>
            <person name="Tsang A."/>
            <person name="Magnuson J.K."/>
            <person name="Henrissat B."/>
            <person name="Wiebenga A."/>
            <person name="Simmons B.A."/>
            <person name="Makela M.R."/>
            <person name="De vries R.P."/>
            <person name="Grigoriev I.V."/>
            <person name="Mortensen U.H."/>
            <person name="Baker S.E."/>
            <person name="Andersen M.R."/>
        </authorList>
    </citation>
    <scope>NUCLEOTIDE SEQUENCE [LARGE SCALE GENOMIC DNA]</scope>
    <source>
        <strain evidence="7 8">ATCC 13157</strain>
    </source>
</reference>
<dbReference type="Pfam" id="PF04750">
    <property type="entry name" value="Far-17a_AIG1"/>
    <property type="match status" value="1"/>
</dbReference>
<evidence type="ECO:0000256" key="4">
    <source>
        <dbReference type="ARBA" id="ARBA00023136"/>
    </source>
</evidence>
<evidence type="ECO:0000256" key="1">
    <source>
        <dbReference type="ARBA" id="ARBA00004127"/>
    </source>
</evidence>
<proteinExistence type="predicted"/>
<dbReference type="PANTHER" id="PTHR10989">
    <property type="entry name" value="ANDROGEN-INDUCED PROTEIN 1-RELATED"/>
    <property type="match status" value="1"/>
</dbReference>
<name>A0A370PVA0_ASPPH</name>
<evidence type="ECO:0008006" key="9">
    <source>
        <dbReference type="Google" id="ProtNLM"/>
    </source>
</evidence>